<accession>A0A840SP25</accession>
<reference evidence="2 3" key="1">
    <citation type="submission" date="2020-08" db="EMBL/GenBank/DDBJ databases">
        <title>Genomic Encyclopedia of Type Strains, Phase IV (KMG-IV): sequencing the most valuable type-strain genomes for metagenomic binning, comparative biology and taxonomic classification.</title>
        <authorList>
            <person name="Goeker M."/>
        </authorList>
    </citation>
    <scope>NUCLEOTIDE SEQUENCE [LARGE SCALE GENOMIC DNA]</scope>
    <source>
        <strain evidence="2 3">DSM 101730</strain>
    </source>
</reference>
<gene>
    <name evidence="2" type="ORF">HNP73_002064</name>
</gene>
<organism evidence="2 3">
    <name type="scientific">Amaricoccus macauensis</name>
    <dbReference type="NCBI Taxonomy" id="57001"/>
    <lineage>
        <taxon>Bacteria</taxon>
        <taxon>Pseudomonadati</taxon>
        <taxon>Pseudomonadota</taxon>
        <taxon>Alphaproteobacteria</taxon>
        <taxon>Rhodobacterales</taxon>
        <taxon>Paracoccaceae</taxon>
        <taxon>Amaricoccus</taxon>
    </lineage>
</organism>
<dbReference type="Proteomes" id="UP000549457">
    <property type="component" value="Unassembled WGS sequence"/>
</dbReference>
<dbReference type="Pfam" id="PF13524">
    <property type="entry name" value="Glyco_trans_1_2"/>
    <property type="match status" value="1"/>
</dbReference>
<dbReference type="InterPro" id="IPR055259">
    <property type="entry name" value="YkvP/CgeB_Glyco_trans-like"/>
</dbReference>
<feature type="domain" description="Spore protein YkvP/CgeB glycosyl transferase-like" evidence="1">
    <location>
        <begin position="203"/>
        <end position="306"/>
    </location>
</feature>
<dbReference type="RefSeq" id="WP_184148545.1">
    <property type="nucleotide sequence ID" value="NZ_JACHFM010000002.1"/>
</dbReference>
<proteinExistence type="predicted"/>
<dbReference type="AlphaFoldDB" id="A0A840SP25"/>
<dbReference type="EMBL" id="JACHFM010000002">
    <property type="protein sequence ID" value="MBB5222128.1"/>
    <property type="molecule type" value="Genomic_DNA"/>
</dbReference>
<comment type="caution">
    <text evidence="2">The sequence shown here is derived from an EMBL/GenBank/DDBJ whole genome shotgun (WGS) entry which is preliminary data.</text>
</comment>
<name>A0A840SP25_9RHOB</name>
<evidence type="ECO:0000259" key="1">
    <source>
        <dbReference type="Pfam" id="PF13524"/>
    </source>
</evidence>
<protein>
    <recommendedName>
        <fullName evidence="1">Spore protein YkvP/CgeB glycosyl transferase-like domain-containing protein</fullName>
    </recommendedName>
</protein>
<evidence type="ECO:0000313" key="3">
    <source>
        <dbReference type="Proteomes" id="UP000549457"/>
    </source>
</evidence>
<sequence length="613" mass="68251">MSSISTGPKPKLVFFQWDHTPNAGAAKFLLLHMQDHVKCLSQSFDVTVVNEDCDFAEVCDRIQPDIALFESGYRTHGSRRIDIRNVHADSSIPKIGLHNGDPWCDRRAGFLSDMEHWGVETFFAICTMTPAYTPEAAGHFFAWPNFIDPTIFHDYGIDKTVPVMLAGQSYCLYPWRQKVYPLLAGNYPSLICPQFKYESRAAQRMFVGEAYARALNASKVVPTCGTMGKEVVRKHFEIPAAMSCLLTERTPGLEMAGFVDGENCIFVDGEDVLDRLDHLFSHPEELERITRAGHDLVHARHTLAHRPQMREWYELSRQLRPGQRIVQENPFEPLRIADAAHAPQRPLAITALDRLDIARGDAALSRGDVVAARGHYDTALTYVTYLPEARLRLAICDLLEGKAQAALDRASDLVGTTTIDYGAADPDPAEWAFVLVSMICLGRLADAERLVGWYPALKGGELGYVRAALDRLAGRPVTAPDEAPFTRASVHALPHLGFSEWLERLAHCAAAAGQDEIARALREQAAPVGGEKRRLKVRGYTGIERALRVVGLGTVLPNVPPLPEFAFLPRLGRSTARTVLRSRFGQPLNRLRQRLIALRENASRDGRQHRTSV</sequence>
<keyword evidence="3" id="KW-1185">Reference proteome</keyword>
<evidence type="ECO:0000313" key="2">
    <source>
        <dbReference type="EMBL" id="MBB5222128.1"/>
    </source>
</evidence>